<feature type="transmembrane region" description="Helical" evidence="2">
    <location>
        <begin position="85"/>
        <end position="104"/>
    </location>
</feature>
<feature type="transmembrane region" description="Helical" evidence="2">
    <location>
        <begin position="16"/>
        <end position="37"/>
    </location>
</feature>
<evidence type="ECO:0000256" key="1">
    <source>
        <dbReference type="SAM" id="MobiDB-lite"/>
    </source>
</evidence>
<dbReference type="GeneID" id="18822589"/>
<dbReference type="Proteomes" id="UP000008493">
    <property type="component" value="Unassembled WGS sequence"/>
</dbReference>
<dbReference type="OrthoDB" id="2369382at2759"/>
<reference evidence="4" key="1">
    <citation type="journal article" date="2012" name="Proc. Natl. Acad. Sci. U.S.A.">
        <title>Genome sequence of the button mushroom Agaricus bisporus reveals mechanisms governing adaptation to a humic-rich ecological niche.</title>
        <authorList>
            <person name="Morin E."/>
            <person name="Kohler A."/>
            <person name="Baker A.R."/>
            <person name="Foulongne-Oriol M."/>
            <person name="Lombard V."/>
            <person name="Nagy L.G."/>
            <person name="Ohm R.A."/>
            <person name="Patyshakuliyeva A."/>
            <person name="Brun A."/>
            <person name="Aerts A.L."/>
            <person name="Bailey A.M."/>
            <person name="Billette C."/>
            <person name="Coutinho P.M."/>
            <person name="Deakin G."/>
            <person name="Doddapaneni H."/>
            <person name="Floudas D."/>
            <person name="Grimwood J."/>
            <person name="Hilden K."/>
            <person name="Kuees U."/>
            <person name="LaButti K.M."/>
            <person name="Lapidus A."/>
            <person name="Lindquist E.A."/>
            <person name="Lucas S.M."/>
            <person name="Murat C."/>
            <person name="Riley R.W."/>
            <person name="Salamov A.A."/>
            <person name="Schmutz J."/>
            <person name="Subramanian V."/>
            <person name="Woesten H.A.B."/>
            <person name="Xu J."/>
            <person name="Eastwood D.C."/>
            <person name="Foster G.D."/>
            <person name="Sonnenberg A.S."/>
            <person name="Cullen D."/>
            <person name="de Vries R.P."/>
            <person name="Lundell T."/>
            <person name="Hibbett D.S."/>
            <person name="Henrissat B."/>
            <person name="Burton K.S."/>
            <person name="Kerrigan R.W."/>
            <person name="Challen M.P."/>
            <person name="Grigoriev I.V."/>
            <person name="Martin F."/>
        </authorList>
    </citation>
    <scope>NUCLEOTIDE SEQUENCE [LARGE SCALE GENOMIC DNA]</scope>
    <source>
        <strain evidence="4">JB137-S8 / ATCC MYA-4627 / FGSC 10392</strain>
    </source>
</reference>
<dbReference type="EMBL" id="JH971400">
    <property type="protein sequence ID" value="EKM76733.1"/>
    <property type="molecule type" value="Genomic_DNA"/>
</dbReference>
<keyword evidence="2" id="KW-0472">Membrane</keyword>
<evidence type="ECO:0000313" key="4">
    <source>
        <dbReference type="Proteomes" id="UP000008493"/>
    </source>
</evidence>
<sequence>MTLIVTRISVAEAATIINAFITFISFSIGLFLVVLLVKFLPTTTTAIAWSSISRTLHSSLWPTILRTDSGLGQTEGAMVSILSRLGTMTTVLVAVAGVILPLGLSEGPIVHGNVQLLKGTYIPDNSPLALSTTPHQDSFVYGRQCGTFVLVACPGNDNPNTTTIAPSILEIFNSTPHGPFSMKFRRFYQGDETLNCSVGFEASAETFIIRNDTSFAEGLIIDMSTEQPGIGLWNQTVPTEAQSGGTWSQDILWIEPETECVDTNLTVDYILTNGPNMGVDEFNITDHGGFYNLTREPPSFDRNGQNIDLRQHAYKGAAYSNRFAMSFLNATRNSSSEGFAYPLSSHGFETRLSGFDLQKISALPLSYLNITGNLDVICQGFGGADTANITNVHVDCGIFLGPPLRTDGGDSRMFDRGSKWTQGIHACSSATRASVQTVTFSSNSSTDIQGLQISREKKGLNVVWATEKTNFRIADVDLFWGRVDDRYENDPSLWTTRSDRFYLPAGSTSIFSVLAAGMPEAAHTQAWGAAYEPSLESDKLQDYSGQSDYALKAKLQSLVELDPIRGNAQIRNLIFTDIMANNIIGTHANHTLMVAEHLKTISYDFRFAIPGLLLLAIWIPSFLLSALFFITRSVTFTHMKQVFNHTSVGRVVVGSSALRVPSRGGGSLYMPVPHDNDSDANTGDTNRFDESFPGHSGNKSELGDNIGRTPVTLDINNTPSSTRTEEDVKLMASQSPHV</sequence>
<protein>
    <submittedName>
        <fullName evidence="3">Uncharacterized protein</fullName>
    </submittedName>
</protein>
<dbReference type="HOGENOM" id="CLU_009663_0_0_1"/>
<gene>
    <name evidence="3" type="ORF">AGABI1DRAFT_108588</name>
</gene>
<organism evidence="3 4">
    <name type="scientific">Agaricus bisporus var. burnettii (strain JB137-S8 / ATCC MYA-4627 / FGSC 10392)</name>
    <name type="common">White button mushroom</name>
    <dbReference type="NCBI Taxonomy" id="597362"/>
    <lineage>
        <taxon>Eukaryota</taxon>
        <taxon>Fungi</taxon>
        <taxon>Dikarya</taxon>
        <taxon>Basidiomycota</taxon>
        <taxon>Agaricomycotina</taxon>
        <taxon>Agaricomycetes</taxon>
        <taxon>Agaricomycetidae</taxon>
        <taxon>Agaricales</taxon>
        <taxon>Agaricineae</taxon>
        <taxon>Agaricaceae</taxon>
        <taxon>Agaricus</taxon>
    </lineage>
</organism>
<name>K5X0U3_AGABU</name>
<dbReference type="RefSeq" id="XP_007332635.1">
    <property type="nucleotide sequence ID" value="XM_007332573.1"/>
</dbReference>
<evidence type="ECO:0000256" key="2">
    <source>
        <dbReference type="SAM" id="Phobius"/>
    </source>
</evidence>
<dbReference type="AlphaFoldDB" id="K5X0U3"/>
<dbReference type="KEGG" id="abp:AGABI1DRAFT108588"/>
<dbReference type="eggNOG" id="ENOG502RYID">
    <property type="taxonomic scope" value="Eukaryota"/>
</dbReference>
<keyword evidence="2" id="KW-0812">Transmembrane</keyword>
<dbReference type="OMA" id="DMSTEQP"/>
<dbReference type="InParanoid" id="K5X0U3"/>
<accession>K5X0U3</accession>
<feature type="region of interest" description="Disordered" evidence="1">
    <location>
        <begin position="664"/>
        <end position="738"/>
    </location>
</feature>
<feature type="transmembrane region" description="Helical" evidence="2">
    <location>
        <begin position="607"/>
        <end position="630"/>
    </location>
</feature>
<keyword evidence="4" id="KW-1185">Reference proteome</keyword>
<keyword evidence="2" id="KW-1133">Transmembrane helix</keyword>
<evidence type="ECO:0000313" key="3">
    <source>
        <dbReference type="EMBL" id="EKM76733.1"/>
    </source>
</evidence>
<proteinExistence type="predicted"/>